<evidence type="ECO:0000313" key="8">
    <source>
        <dbReference type="EMBL" id="MBL6449974.1"/>
    </source>
</evidence>
<keyword evidence="6 7" id="KW-0819">tRNA processing</keyword>
<evidence type="ECO:0000313" key="9">
    <source>
        <dbReference type="Proteomes" id="UP000614216"/>
    </source>
</evidence>
<dbReference type="RefSeq" id="WP_202859520.1">
    <property type="nucleotide sequence ID" value="NZ_JAEUGD010000068.1"/>
</dbReference>
<protein>
    <recommendedName>
        <fullName evidence="7">tRNA (guanine-N(7)-)-methyltransferase</fullName>
        <ecNumber evidence="7">2.1.1.33</ecNumber>
    </recommendedName>
    <alternativeName>
        <fullName evidence="7">tRNA (guanine(46)-N(7))-methyltransferase</fullName>
    </alternativeName>
    <alternativeName>
        <fullName evidence="7">tRNA(m7G46)-methyltransferase</fullName>
    </alternativeName>
</protein>
<name>A0A937KEV5_9BACT</name>
<dbReference type="PANTHER" id="PTHR23417">
    <property type="entry name" value="3-DEOXY-D-MANNO-OCTULOSONIC-ACID TRANSFERASE/TRNA GUANINE-N 7 - -METHYLTRANSFERASE"/>
    <property type="match status" value="1"/>
</dbReference>
<comment type="caution">
    <text evidence="8">The sequence shown here is derived from an EMBL/GenBank/DDBJ whole genome shotgun (WGS) entry which is preliminary data.</text>
</comment>
<dbReference type="PANTHER" id="PTHR23417:SF14">
    <property type="entry name" value="PENTACOTRIPEPTIDE-REPEAT REGION OF PRORP DOMAIN-CONTAINING PROTEIN"/>
    <property type="match status" value="1"/>
</dbReference>
<dbReference type="Gene3D" id="3.40.50.150">
    <property type="entry name" value="Vaccinia Virus protein VP39"/>
    <property type="match status" value="1"/>
</dbReference>
<evidence type="ECO:0000256" key="3">
    <source>
        <dbReference type="ARBA" id="ARBA00022603"/>
    </source>
</evidence>
<organism evidence="8 9">
    <name type="scientific">Fulvivirga marina</name>
    <dbReference type="NCBI Taxonomy" id="2494733"/>
    <lineage>
        <taxon>Bacteria</taxon>
        <taxon>Pseudomonadati</taxon>
        <taxon>Bacteroidota</taxon>
        <taxon>Cytophagia</taxon>
        <taxon>Cytophagales</taxon>
        <taxon>Fulvivirgaceae</taxon>
        <taxon>Fulvivirga</taxon>
    </lineage>
</organism>
<feature type="binding site" evidence="7">
    <location>
        <position position="47"/>
    </location>
    <ligand>
        <name>S-adenosyl-L-methionine</name>
        <dbReference type="ChEBI" id="CHEBI:59789"/>
    </ligand>
</feature>
<gene>
    <name evidence="7 8" type="primary">trmB</name>
    <name evidence="8" type="ORF">JMN32_26915</name>
</gene>
<keyword evidence="9" id="KW-1185">Reference proteome</keyword>
<evidence type="ECO:0000256" key="1">
    <source>
        <dbReference type="ARBA" id="ARBA00000142"/>
    </source>
</evidence>
<dbReference type="NCBIfam" id="TIGR00091">
    <property type="entry name" value="tRNA (guanosine(46)-N7)-methyltransferase TrmB"/>
    <property type="match status" value="1"/>
</dbReference>
<dbReference type="EC" id="2.1.1.33" evidence="7"/>
<dbReference type="PROSITE" id="PS51625">
    <property type="entry name" value="SAM_MT_TRMB"/>
    <property type="match status" value="1"/>
</dbReference>
<dbReference type="InterPro" id="IPR003358">
    <property type="entry name" value="tRNA_(Gua-N-7)_MeTrfase_Trmb"/>
</dbReference>
<evidence type="ECO:0000256" key="4">
    <source>
        <dbReference type="ARBA" id="ARBA00022679"/>
    </source>
</evidence>
<comment type="catalytic activity">
    <reaction evidence="1 7">
        <text>guanosine(46) in tRNA + S-adenosyl-L-methionine = N(7)-methylguanosine(46) in tRNA + S-adenosyl-L-homocysteine</text>
        <dbReference type="Rhea" id="RHEA:42708"/>
        <dbReference type="Rhea" id="RHEA-COMP:10188"/>
        <dbReference type="Rhea" id="RHEA-COMP:10189"/>
        <dbReference type="ChEBI" id="CHEBI:57856"/>
        <dbReference type="ChEBI" id="CHEBI:59789"/>
        <dbReference type="ChEBI" id="CHEBI:74269"/>
        <dbReference type="ChEBI" id="CHEBI:74480"/>
        <dbReference type="EC" id="2.1.1.33"/>
    </reaction>
</comment>
<proteinExistence type="inferred from homology"/>
<comment type="caution">
    <text evidence="7">Lacks conserved residue(s) required for the propagation of feature annotation.</text>
</comment>
<dbReference type="InterPro" id="IPR029063">
    <property type="entry name" value="SAM-dependent_MTases_sf"/>
</dbReference>
<keyword evidence="3 7" id="KW-0489">Methyltransferase</keyword>
<feature type="binding site" evidence="7">
    <location>
        <position position="72"/>
    </location>
    <ligand>
        <name>S-adenosyl-L-methionine</name>
        <dbReference type="ChEBI" id="CHEBI:59789"/>
    </ligand>
</feature>
<feature type="binding site" evidence="7">
    <location>
        <begin position="198"/>
        <end position="201"/>
    </location>
    <ligand>
        <name>substrate</name>
    </ligand>
</feature>
<dbReference type="GO" id="GO:0008176">
    <property type="term" value="F:tRNA (guanine(46)-N7)-methyltransferase activity"/>
    <property type="evidence" value="ECO:0007669"/>
    <property type="project" value="UniProtKB-UniRule"/>
</dbReference>
<evidence type="ECO:0000256" key="5">
    <source>
        <dbReference type="ARBA" id="ARBA00022691"/>
    </source>
</evidence>
<feature type="binding site" evidence="7">
    <location>
        <position position="157"/>
    </location>
    <ligand>
        <name>substrate</name>
    </ligand>
</feature>
<dbReference type="NCBIfam" id="NF001080">
    <property type="entry name" value="PRK00121.2-2"/>
    <property type="match status" value="1"/>
</dbReference>
<dbReference type="GO" id="GO:0043527">
    <property type="term" value="C:tRNA methyltransferase complex"/>
    <property type="evidence" value="ECO:0007669"/>
    <property type="project" value="TreeGrafter"/>
</dbReference>
<dbReference type="EMBL" id="JAEUGD010000068">
    <property type="protein sequence ID" value="MBL6449974.1"/>
    <property type="molecule type" value="Genomic_DNA"/>
</dbReference>
<evidence type="ECO:0000256" key="6">
    <source>
        <dbReference type="ARBA" id="ARBA00022694"/>
    </source>
</evidence>
<accession>A0A937KEV5</accession>
<comment type="similarity">
    <text evidence="7">Belongs to the class I-like SAM-binding methyltransferase superfamily. TrmB family.</text>
</comment>
<dbReference type="SUPFAM" id="SSF53335">
    <property type="entry name" value="S-adenosyl-L-methionine-dependent methyltransferases"/>
    <property type="match status" value="1"/>
</dbReference>
<evidence type="ECO:0000256" key="7">
    <source>
        <dbReference type="HAMAP-Rule" id="MF_01057"/>
    </source>
</evidence>
<dbReference type="InterPro" id="IPR055361">
    <property type="entry name" value="tRNA_methyltr_TrmB_bact"/>
</dbReference>
<dbReference type="HAMAP" id="MF_01057">
    <property type="entry name" value="tRNA_methyltr_TrmB"/>
    <property type="match status" value="1"/>
</dbReference>
<comment type="function">
    <text evidence="2 7">Catalyzes the formation of N(7)-methylguanine at position 46 (m7G46) in tRNA.</text>
</comment>
<feature type="binding site" evidence="7">
    <location>
        <position position="125"/>
    </location>
    <ligand>
        <name>substrate</name>
    </ligand>
</feature>
<dbReference type="Pfam" id="PF02390">
    <property type="entry name" value="Methyltransf_4"/>
    <property type="match status" value="1"/>
</dbReference>
<keyword evidence="4 7" id="KW-0808">Transferase</keyword>
<comment type="pathway">
    <text evidence="7">tRNA modification; N(7)-methylguanine-tRNA biosynthesis.</text>
</comment>
<dbReference type="Proteomes" id="UP000614216">
    <property type="component" value="Unassembled WGS sequence"/>
</dbReference>
<reference evidence="8" key="1">
    <citation type="submission" date="2021-01" db="EMBL/GenBank/DDBJ databases">
        <title>Fulvivirga kasyanovii gen. nov., sp nov., a novel member of the phylum Bacteroidetes isolated from seawater in a mussel farm.</title>
        <authorList>
            <person name="Zhao L.-H."/>
            <person name="Wang Z.-J."/>
        </authorList>
    </citation>
    <scope>NUCLEOTIDE SEQUENCE</scope>
    <source>
        <strain evidence="8">29W222</strain>
    </source>
</reference>
<dbReference type="AlphaFoldDB" id="A0A937KEV5"/>
<evidence type="ECO:0000256" key="2">
    <source>
        <dbReference type="ARBA" id="ARBA00003015"/>
    </source>
</evidence>
<feature type="binding site" evidence="7">
    <location>
        <position position="121"/>
    </location>
    <ligand>
        <name>S-adenosyl-L-methionine</name>
        <dbReference type="ChEBI" id="CHEBI:59789"/>
    </ligand>
</feature>
<sequence>MSRQKLARFADNAKRENVVEPGKEIIDKIKGNWHESYFKNDRNITLELACGRGEYTIGLARLFPEKNFIGVDLKGDRIWKGSGIALEEGLGNAAFLRVHILELLNYFEQGEVSDIWITFPDPRPKDRDEKRRITNTRFLDLYKTLIKPGGNVFFKTDNTGLFEYTLEVLKERNDIEDLIYTFDLYHSELKPECYDIRTRYEQKFNEMGHDIKYMRFKFKS</sequence>
<keyword evidence="5 7" id="KW-0949">S-adenosyl-L-methionine</keyword>